<dbReference type="EMBL" id="BAABLV010000019">
    <property type="protein sequence ID" value="GAA4895970.1"/>
    <property type="molecule type" value="Genomic_DNA"/>
</dbReference>
<dbReference type="Proteomes" id="UP001501521">
    <property type="component" value="Unassembled WGS sequence"/>
</dbReference>
<organism evidence="1 2">
    <name type="scientific">Tessaracoccus lubricantis</name>
    <dbReference type="NCBI Taxonomy" id="545543"/>
    <lineage>
        <taxon>Bacteria</taxon>
        <taxon>Bacillati</taxon>
        <taxon>Actinomycetota</taxon>
        <taxon>Actinomycetes</taxon>
        <taxon>Propionibacteriales</taxon>
        <taxon>Propionibacteriaceae</taxon>
        <taxon>Tessaracoccus</taxon>
    </lineage>
</organism>
<proteinExistence type="predicted"/>
<keyword evidence="2" id="KW-1185">Reference proteome</keyword>
<sequence length="64" mass="7047">MPRRLAMSARETDPLWASTSPSTNARLLARTDAWVIPEETVVSVIAAAFLEVIGPRTILPEKSR</sequence>
<accession>A0ABP9FH43</accession>
<reference evidence="2" key="1">
    <citation type="journal article" date="2019" name="Int. J. Syst. Evol. Microbiol.">
        <title>The Global Catalogue of Microorganisms (GCM) 10K type strain sequencing project: providing services to taxonomists for standard genome sequencing and annotation.</title>
        <authorList>
            <consortium name="The Broad Institute Genomics Platform"/>
            <consortium name="The Broad Institute Genome Sequencing Center for Infectious Disease"/>
            <person name="Wu L."/>
            <person name="Ma J."/>
        </authorList>
    </citation>
    <scope>NUCLEOTIDE SEQUENCE [LARGE SCALE GENOMIC DNA]</scope>
    <source>
        <strain evidence="2">JCM 19125</strain>
    </source>
</reference>
<evidence type="ECO:0000313" key="2">
    <source>
        <dbReference type="Proteomes" id="UP001501521"/>
    </source>
</evidence>
<name>A0ABP9FH43_9ACTN</name>
<protein>
    <submittedName>
        <fullName evidence="1">Uncharacterized protein</fullName>
    </submittedName>
</protein>
<comment type="caution">
    <text evidence="1">The sequence shown here is derived from an EMBL/GenBank/DDBJ whole genome shotgun (WGS) entry which is preliminary data.</text>
</comment>
<gene>
    <name evidence="1" type="ORF">GCM10025789_12030</name>
</gene>
<evidence type="ECO:0000313" key="1">
    <source>
        <dbReference type="EMBL" id="GAA4895970.1"/>
    </source>
</evidence>